<evidence type="ECO:0000256" key="1">
    <source>
        <dbReference type="ARBA" id="ARBA00022574"/>
    </source>
</evidence>
<dbReference type="InterPro" id="IPR015943">
    <property type="entry name" value="WD40/YVTN_repeat-like_dom_sf"/>
</dbReference>
<dbReference type="PROSITE" id="PS50082">
    <property type="entry name" value="WD_REPEATS_2"/>
    <property type="match status" value="2"/>
</dbReference>
<dbReference type="SMART" id="SM00591">
    <property type="entry name" value="RWD"/>
    <property type="match status" value="1"/>
</dbReference>
<keyword evidence="1 4" id="KW-0853">WD repeat</keyword>
<keyword evidence="2" id="KW-0677">Repeat</keyword>
<dbReference type="InterPro" id="IPR049567">
    <property type="entry name" value="WDR59-like"/>
</dbReference>
<name>A0A6V7GXF7_9HYME</name>
<feature type="repeat" description="WD" evidence="4">
    <location>
        <begin position="182"/>
        <end position="224"/>
    </location>
</feature>
<evidence type="ECO:0000256" key="2">
    <source>
        <dbReference type="ARBA" id="ARBA00022737"/>
    </source>
</evidence>
<dbReference type="InterPro" id="IPR019775">
    <property type="entry name" value="WD40_repeat_CS"/>
</dbReference>
<dbReference type="PROSITE" id="PS00678">
    <property type="entry name" value="WD_REPEATS_1"/>
    <property type="match status" value="1"/>
</dbReference>
<dbReference type="PANTHER" id="PTHR46170:SF1">
    <property type="entry name" value="GATOR COMPLEX PROTEIN WDR59"/>
    <property type="match status" value="1"/>
</dbReference>
<dbReference type="PANTHER" id="PTHR46170">
    <property type="entry name" value="GATOR COMPLEX PROTEIN WDR59"/>
    <property type="match status" value="1"/>
</dbReference>
<dbReference type="InterPro" id="IPR039456">
    <property type="entry name" value="WDR59_mRING-H2-C3H3C2"/>
</dbReference>
<proteinExistence type="inferred from homology"/>
<dbReference type="InterPro" id="IPR049566">
    <property type="entry name" value="WDR59_RTC1-like_RING_Znf"/>
</dbReference>
<dbReference type="GO" id="GO:0005774">
    <property type="term" value="C:vacuolar membrane"/>
    <property type="evidence" value="ECO:0007669"/>
    <property type="project" value="TreeGrafter"/>
</dbReference>
<dbReference type="Pfam" id="PF00400">
    <property type="entry name" value="WD40"/>
    <property type="match status" value="2"/>
</dbReference>
<comment type="similarity">
    <text evidence="3">Belongs to the WD repeat WDR59 family.</text>
</comment>
<dbReference type="GO" id="GO:0035591">
    <property type="term" value="F:signaling adaptor activity"/>
    <property type="evidence" value="ECO:0007669"/>
    <property type="project" value="TreeGrafter"/>
</dbReference>
<dbReference type="SUPFAM" id="SSF50978">
    <property type="entry name" value="WD40 repeat-like"/>
    <property type="match status" value="1"/>
</dbReference>
<keyword evidence="7" id="KW-1185">Reference proteome</keyword>
<dbReference type="InterPro" id="IPR036322">
    <property type="entry name" value="WD40_repeat_dom_sf"/>
</dbReference>
<evidence type="ECO:0000313" key="6">
    <source>
        <dbReference type="EMBL" id="CAD1471011.1"/>
    </source>
</evidence>
<feature type="repeat" description="WD" evidence="4">
    <location>
        <begin position="69"/>
        <end position="104"/>
    </location>
</feature>
<dbReference type="PROSITE" id="PS50294">
    <property type="entry name" value="WD_REPEATS_REGION"/>
    <property type="match status" value="1"/>
</dbReference>
<dbReference type="InterPro" id="IPR006575">
    <property type="entry name" value="RWD_dom"/>
</dbReference>
<dbReference type="GO" id="GO:1904263">
    <property type="term" value="P:positive regulation of TORC1 signaling"/>
    <property type="evidence" value="ECO:0007669"/>
    <property type="project" value="TreeGrafter"/>
</dbReference>
<comment type="caution">
    <text evidence="6">The sequence shown here is derived from an EMBL/GenBank/DDBJ whole genome shotgun (WGS) entry which is preliminary data.</text>
</comment>
<dbReference type="PROSITE" id="PS50908">
    <property type="entry name" value="RWD"/>
    <property type="match status" value="1"/>
</dbReference>
<dbReference type="GO" id="GO:0035859">
    <property type="term" value="C:Seh1-associated complex"/>
    <property type="evidence" value="ECO:0007669"/>
    <property type="project" value="TreeGrafter"/>
</dbReference>
<evidence type="ECO:0000256" key="3">
    <source>
        <dbReference type="ARBA" id="ARBA00038452"/>
    </source>
</evidence>
<dbReference type="AlphaFoldDB" id="A0A6V7GXF7"/>
<evidence type="ECO:0000256" key="4">
    <source>
        <dbReference type="PROSITE-ProRule" id="PRU00221"/>
    </source>
</evidence>
<dbReference type="SMART" id="SM00320">
    <property type="entry name" value="WD40"/>
    <property type="match status" value="4"/>
</dbReference>
<reference evidence="6" key="1">
    <citation type="submission" date="2020-07" db="EMBL/GenBank/DDBJ databases">
        <authorList>
            <person name="Nazaruddin N."/>
        </authorList>
    </citation>
    <scope>NUCLEOTIDE SEQUENCE</scope>
</reference>
<dbReference type="OrthoDB" id="311712at2759"/>
<evidence type="ECO:0000313" key="7">
    <source>
        <dbReference type="Proteomes" id="UP000752696"/>
    </source>
</evidence>
<dbReference type="EMBL" id="CAJDYZ010004176">
    <property type="protein sequence ID" value="CAD1471011.1"/>
    <property type="molecule type" value="Genomic_DNA"/>
</dbReference>
<dbReference type="CDD" id="cd16692">
    <property type="entry name" value="mRING-H2-C3H3C2_WDR59"/>
    <property type="match status" value="1"/>
</dbReference>
<feature type="non-terminal residue" evidence="6">
    <location>
        <position position="1"/>
    </location>
</feature>
<protein>
    <recommendedName>
        <fullName evidence="5">RWD domain-containing protein</fullName>
    </recommendedName>
</protein>
<dbReference type="Proteomes" id="UP000752696">
    <property type="component" value="Unassembled WGS sequence"/>
</dbReference>
<evidence type="ECO:0000259" key="5">
    <source>
        <dbReference type="PROSITE" id="PS50908"/>
    </source>
</evidence>
<dbReference type="InterPro" id="IPR001680">
    <property type="entry name" value="WD40_rpt"/>
</dbReference>
<feature type="domain" description="RWD" evidence="5">
    <location>
        <begin position="352"/>
        <end position="454"/>
    </location>
</feature>
<dbReference type="Pfam" id="PF17120">
    <property type="entry name" value="zf-RING_16"/>
    <property type="match status" value="1"/>
</dbReference>
<sequence>RRCFAVKQLDDSVDILKKFQRQSKYEVGSAEWNPTSINCHLCAVSSNTRIEILSLTGNGNYDLQTTNSLKAHTRVVSDLNWHPKEPDIIASCSIDTFIHIWDIRDQRRPCLSLSAVGKYTDYEILQNKIVCKHLKMNAIECVIAGSSQVRWNTLSPNMLATAHDGDIKIWDQRKGNSPMQYIAAHLTKIHGLDWCPFQQNQLATSSQDCTVKIFDISNPRRAESILTTNSPVWRARYTLYPQPFGEGLVTIVVPQLRRGENSLLLWNTTNLSAPIYTFVGHTDVVLEFQWRHQKLGTLQSVQQLQLSDTQTDREMNCLTTKVDEPILNSETDAYIESNKEISSPTQPKTLQQEFSLINMNIPNIEVNAMDAVERSCTVTASNKSYNVILKVNFPANYPYSAQPTFQFCPGTTIDSATLAKLLKVLKQTAQQRVKKNRSCLEPCLRQLITTLEQTCKNDENESNHLGYDIQDNANFLSSSNMYTNYQDAYIPFPRTSGAKFCCVGILVCFGRASYTRRSSMKPECTTPRALSALGNGIGNGEHFMHMYPNSYVRSNDNIPISSFYFQDRKINRGLHNTNRMTHRSCCKNYHFMVMIYDASSLFFVNKELAEKYVINITDIPAMCQYNANVAASLERPDLVQAWCLAALVISQPVSNIGQNCQSPEIDAPWPLHPFGQNLIHSLIQHYANQSDIQMAGMLSCAFSYRSENPDVAQTRLNNKSINVSPGGSPYHTIHLADTTLEGWNFQNLKQHRSNSWSDSLDDLKLTQDTSGDSIKNIRLLDEKYTTLYDGYKKAYAEVLHRWRLLDARAQVLKHVSTTPLDTHKGVEFQSECQLCGKVSRGPQCISCKRLALECVICHISVRGPSNFCIFCGHGGHTQHLATWFTNKTLCPTGCGCYCLQESSALLKL</sequence>
<gene>
    <name evidence="6" type="ORF">MHI_LOCUS209997</name>
</gene>
<accession>A0A6V7GXF7</accession>
<organism evidence="6 7">
    <name type="scientific">Heterotrigona itama</name>
    <dbReference type="NCBI Taxonomy" id="395501"/>
    <lineage>
        <taxon>Eukaryota</taxon>
        <taxon>Metazoa</taxon>
        <taxon>Ecdysozoa</taxon>
        <taxon>Arthropoda</taxon>
        <taxon>Hexapoda</taxon>
        <taxon>Insecta</taxon>
        <taxon>Pterygota</taxon>
        <taxon>Neoptera</taxon>
        <taxon>Endopterygota</taxon>
        <taxon>Hymenoptera</taxon>
        <taxon>Apocrita</taxon>
        <taxon>Aculeata</taxon>
        <taxon>Apoidea</taxon>
        <taxon>Anthophila</taxon>
        <taxon>Apidae</taxon>
        <taxon>Heterotrigona</taxon>
    </lineage>
</organism>
<dbReference type="Gene3D" id="2.130.10.10">
    <property type="entry name" value="YVTN repeat-like/Quinoprotein amine dehydrogenase"/>
    <property type="match status" value="2"/>
</dbReference>
<dbReference type="GO" id="GO:0034198">
    <property type="term" value="P:cellular response to amino acid starvation"/>
    <property type="evidence" value="ECO:0007669"/>
    <property type="project" value="TreeGrafter"/>
</dbReference>